<accession>A0ABS5VQ40</accession>
<organism evidence="1 2">
    <name type="scientific">Chryseosolibacter indicus</name>
    <dbReference type="NCBI Taxonomy" id="2782351"/>
    <lineage>
        <taxon>Bacteria</taxon>
        <taxon>Pseudomonadati</taxon>
        <taxon>Bacteroidota</taxon>
        <taxon>Cytophagia</taxon>
        <taxon>Cytophagales</taxon>
        <taxon>Chryseotaleaceae</taxon>
        <taxon>Chryseosolibacter</taxon>
    </lineage>
</organism>
<dbReference type="EMBL" id="JAHESD010000010">
    <property type="protein sequence ID" value="MBT1702965.1"/>
    <property type="molecule type" value="Genomic_DNA"/>
</dbReference>
<evidence type="ECO:0000313" key="1">
    <source>
        <dbReference type="EMBL" id="MBT1702965.1"/>
    </source>
</evidence>
<dbReference type="Proteomes" id="UP000772618">
    <property type="component" value="Unassembled WGS sequence"/>
</dbReference>
<reference evidence="1 2" key="1">
    <citation type="submission" date="2021-05" db="EMBL/GenBank/DDBJ databases">
        <title>A Polyphasic approach of four new species of the genus Ohtaekwangia: Ohtaekwangia histidinii sp. nov., Ohtaekwangia cretensis sp. nov., Ohtaekwangia indiensis sp. nov., Ohtaekwangia reichenbachii sp. nov. from diverse environment.</title>
        <authorList>
            <person name="Octaviana S."/>
        </authorList>
    </citation>
    <scope>NUCLEOTIDE SEQUENCE [LARGE SCALE GENOMIC DNA]</scope>
    <source>
        <strain evidence="1 2">PWU20</strain>
    </source>
</reference>
<dbReference type="RefSeq" id="WP_254152935.1">
    <property type="nucleotide sequence ID" value="NZ_JAHESD010000010.1"/>
</dbReference>
<comment type="caution">
    <text evidence="1">The sequence shown here is derived from an EMBL/GenBank/DDBJ whole genome shotgun (WGS) entry which is preliminary data.</text>
</comment>
<keyword evidence="2" id="KW-1185">Reference proteome</keyword>
<gene>
    <name evidence="1" type="ORF">KK060_06720</name>
</gene>
<name>A0ABS5VQ40_9BACT</name>
<proteinExistence type="predicted"/>
<sequence length="157" mass="17362">MQTIKVLYGNVLSDLVSEDQLFEAADLNGIGITEVLVPGVTLSIPDQQPARLNDETLPKAVKQRTAQAVAGQTWIDLAMQEVGDESRLFELCDLNDASITEEVEAGRVIQAMRVEQDKQNIVNVLRPLKPSSMYYKVGDPAPEGIEYWAIELDFIVS</sequence>
<protein>
    <submittedName>
        <fullName evidence="1">Uncharacterized protein</fullName>
    </submittedName>
</protein>
<evidence type="ECO:0000313" key="2">
    <source>
        <dbReference type="Proteomes" id="UP000772618"/>
    </source>
</evidence>